<reference evidence="1" key="1">
    <citation type="submission" date="2020-03" db="EMBL/GenBank/DDBJ databases">
        <title>The deep terrestrial virosphere.</title>
        <authorList>
            <person name="Holmfeldt K."/>
            <person name="Nilsson E."/>
            <person name="Simone D."/>
            <person name="Lopez-Fernandez M."/>
            <person name="Wu X."/>
            <person name="de Brujin I."/>
            <person name="Lundin D."/>
            <person name="Andersson A."/>
            <person name="Bertilsson S."/>
            <person name="Dopson M."/>
        </authorList>
    </citation>
    <scope>NUCLEOTIDE SEQUENCE</scope>
    <source>
        <strain evidence="1">TM448A03756</strain>
    </source>
</reference>
<evidence type="ECO:0000313" key="1">
    <source>
        <dbReference type="EMBL" id="QJA53635.1"/>
    </source>
</evidence>
<dbReference type="EMBL" id="MT144437">
    <property type="protein sequence ID" value="QJA53635.1"/>
    <property type="molecule type" value="Genomic_DNA"/>
</dbReference>
<gene>
    <name evidence="1" type="ORF">TM448A03756_0007</name>
</gene>
<accession>A0A6H2A2A0</accession>
<sequence length="53" mass="6690">MMWLFFIFTQSHIAWKDKYFHELPKAFQDLWYSSRHEFGIPAYFRLGFWMHEA</sequence>
<organism evidence="1">
    <name type="scientific">viral metagenome</name>
    <dbReference type="NCBI Taxonomy" id="1070528"/>
    <lineage>
        <taxon>unclassified sequences</taxon>
        <taxon>metagenomes</taxon>
        <taxon>organismal metagenomes</taxon>
    </lineage>
</organism>
<name>A0A6H2A2A0_9ZZZZ</name>
<proteinExistence type="predicted"/>
<protein>
    <submittedName>
        <fullName evidence="1">Uncharacterized protein</fullName>
    </submittedName>
</protein>
<dbReference type="AlphaFoldDB" id="A0A6H2A2A0"/>